<dbReference type="EMBL" id="JAKELL010000098">
    <property type="protein sequence ID" value="KAH8982615.1"/>
    <property type="molecule type" value="Genomic_DNA"/>
</dbReference>
<keyword evidence="10" id="KW-1185">Reference proteome</keyword>
<feature type="transmembrane region" description="Helical" evidence="7">
    <location>
        <begin position="195"/>
        <end position="217"/>
    </location>
</feature>
<feature type="transmembrane region" description="Helical" evidence="7">
    <location>
        <begin position="223"/>
        <end position="245"/>
    </location>
</feature>
<feature type="compositionally biased region" description="Low complexity" evidence="6">
    <location>
        <begin position="440"/>
        <end position="452"/>
    </location>
</feature>
<sequence length="533" mass="59024">MTALLLRQPRTLCFFCQSRVSPPPPQPLSFLCPHCRCWNRYDANGDILSDDPAMHDEALNRKSFARRASPRKDRLLTTFGSAPFCSTCQSNQRLIVSLLSSYLPPSDDDPDYEPRLASFAAYKASIHARYPPVCERCAPLVEEEIRKKDDMARSNALGSWLNESKKKDTRRQVLSSRVDRYKLNRELRWWTARGVLWVATLVGVVSVDVAGATGHLILPRTSILVPSLTALVLLSILWTAWLPTYASFRRAELQGRKVRVRGRERYATLQISAWLVRVLTASLIMLSWHRPSMDYLSLRSRPASIGSRFFFTFASCIELFILIYSFLTLRLHRPPAVRLIDTSASRASTPSTGSASRTSSPPLLSSTVSTSTSSSFSHPSEPLPIPHRPWHAAGPVFGHPSLLRPAIFSPAPTRSDAEMRSQQQQDEEEDDAMDWTPTASPVRPSSGPVPRGAGHAQTNGAPADATTGLETLLERTNIDSSEPGGGASYAARAGQRGAQTSWSWGWVYALSLVPLVGIVYYQVLLGRGFFALS</sequence>
<dbReference type="InterPro" id="IPR018617">
    <property type="entry name" value="Ima1_N"/>
</dbReference>
<dbReference type="PANTHER" id="PTHR28538">
    <property type="entry name" value="INTEGRAL INNER NUCLEAR MEMBRANE PROTEIN IMA1"/>
    <property type="match status" value="1"/>
</dbReference>
<feature type="transmembrane region" description="Helical" evidence="7">
    <location>
        <begin position="309"/>
        <end position="329"/>
    </location>
</feature>
<protein>
    <submittedName>
        <fullName evidence="9">Ima1 N-terminal domain-containing protein</fullName>
    </submittedName>
</protein>
<comment type="subcellular location">
    <subcellularLocation>
        <location evidence="1">Nucleus inner membrane</location>
        <topology evidence="1">Multi-pass membrane protein</topology>
    </subcellularLocation>
</comment>
<keyword evidence="2 7" id="KW-0812">Transmembrane</keyword>
<dbReference type="AlphaFoldDB" id="A0AAD4Q6N1"/>
<evidence type="ECO:0000256" key="4">
    <source>
        <dbReference type="ARBA" id="ARBA00023136"/>
    </source>
</evidence>
<dbReference type="GO" id="GO:0044732">
    <property type="term" value="C:mitotic spindle pole body"/>
    <property type="evidence" value="ECO:0007669"/>
    <property type="project" value="TreeGrafter"/>
</dbReference>
<evidence type="ECO:0000259" key="8">
    <source>
        <dbReference type="Pfam" id="PF09779"/>
    </source>
</evidence>
<feature type="region of interest" description="Disordered" evidence="6">
    <location>
        <begin position="404"/>
        <end position="464"/>
    </location>
</feature>
<feature type="domain" description="Ima1 N-terminal" evidence="8">
    <location>
        <begin position="13"/>
        <end position="141"/>
    </location>
</feature>
<dbReference type="PANTHER" id="PTHR28538:SF1">
    <property type="entry name" value="INTEGRAL INNER NUCLEAR MEMBRANE PROTEIN IMA1"/>
    <property type="match status" value="1"/>
</dbReference>
<dbReference type="InterPro" id="IPR042321">
    <property type="entry name" value="Ima1"/>
</dbReference>
<keyword evidence="3 7" id="KW-1133">Transmembrane helix</keyword>
<evidence type="ECO:0000256" key="6">
    <source>
        <dbReference type="SAM" id="MobiDB-lite"/>
    </source>
</evidence>
<accession>A0AAD4Q6N1</accession>
<keyword evidence="4 7" id="KW-0472">Membrane</keyword>
<evidence type="ECO:0000256" key="2">
    <source>
        <dbReference type="ARBA" id="ARBA00022692"/>
    </source>
</evidence>
<name>A0AAD4Q6N1_9AGAM</name>
<dbReference type="GO" id="GO:0005637">
    <property type="term" value="C:nuclear inner membrane"/>
    <property type="evidence" value="ECO:0007669"/>
    <property type="project" value="UniProtKB-SubCell"/>
</dbReference>
<feature type="transmembrane region" description="Helical" evidence="7">
    <location>
        <begin position="266"/>
        <end position="289"/>
    </location>
</feature>
<proteinExistence type="predicted"/>
<comment type="caution">
    <text evidence="9">The sequence shown here is derived from an EMBL/GenBank/DDBJ whole genome shotgun (WGS) entry which is preliminary data.</text>
</comment>
<evidence type="ECO:0000256" key="7">
    <source>
        <dbReference type="SAM" id="Phobius"/>
    </source>
</evidence>
<keyword evidence="5" id="KW-0539">Nucleus</keyword>
<dbReference type="Proteomes" id="UP001201163">
    <property type="component" value="Unassembled WGS sequence"/>
</dbReference>
<evidence type="ECO:0000256" key="5">
    <source>
        <dbReference type="ARBA" id="ARBA00023242"/>
    </source>
</evidence>
<reference evidence="9" key="1">
    <citation type="submission" date="2022-01" db="EMBL/GenBank/DDBJ databases">
        <title>Comparative genomics reveals a dynamic genome evolution in the ectomycorrhizal milk-cap (Lactarius) mushrooms.</title>
        <authorList>
            <consortium name="DOE Joint Genome Institute"/>
            <person name="Lebreton A."/>
            <person name="Tang N."/>
            <person name="Kuo A."/>
            <person name="LaButti K."/>
            <person name="Drula E."/>
            <person name="Barry K."/>
            <person name="Clum A."/>
            <person name="Lipzen A."/>
            <person name="Mousain D."/>
            <person name="Ng V."/>
            <person name="Wang R."/>
            <person name="Wang X."/>
            <person name="Dai Y."/>
            <person name="Henrissat B."/>
            <person name="Grigoriev I.V."/>
            <person name="Guerin-Laguette A."/>
            <person name="Yu F."/>
            <person name="Martin F.M."/>
        </authorList>
    </citation>
    <scope>NUCLEOTIDE SEQUENCE</scope>
    <source>
        <strain evidence="9">QP</strain>
    </source>
</reference>
<evidence type="ECO:0000313" key="10">
    <source>
        <dbReference type="Proteomes" id="UP001201163"/>
    </source>
</evidence>
<gene>
    <name evidence="9" type="ORF">EDB92DRAFT_1893857</name>
</gene>
<organism evidence="9 10">
    <name type="scientific">Lactarius akahatsu</name>
    <dbReference type="NCBI Taxonomy" id="416441"/>
    <lineage>
        <taxon>Eukaryota</taxon>
        <taxon>Fungi</taxon>
        <taxon>Dikarya</taxon>
        <taxon>Basidiomycota</taxon>
        <taxon>Agaricomycotina</taxon>
        <taxon>Agaricomycetes</taxon>
        <taxon>Russulales</taxon>
        <taxon>Russulaceae</taxon>
        <taxon>Lactarius</taxon>
    </lineage>
</organism>
<evidence type="ECO:0000256" key="3">
    <source>
        <dbReference type="ARBA" id="ARBA00022989"/>
    </source>
</evidence>
<feature type="compositionally biased region" description="Polar residues" evidence="6">
    <location>
        <begin position="343"/>
        <end position="353"/>
    </location>
</feature>
<feature type="compositionally biased region" description="Low complexity" evidence="6">
    <location>
        <begin position="354"/>
        <end position="380"/>
    </location>
</feature>
<dbReference type="Pfam" id="PF09779">
    <property type="entry name" value="Ima1_N"/>
    <property type="match status" value="1"/>
</dbReference>
<dbReference type="GO" id="GO:0034506">
    <property type="term" value="C:chromosome, centromeric core domain"/>
    <property type="evidence" value="ECO:0007669"/>
    <property type="project" value="TreeGrafter"/>
</dbReference>
<dbReference type="GO" id="GO:0071765">
    <property type="term" value="P:nuclear inner membrane organization"/>
    <property type="evidence" value="ECO:0007669"/>
    <property type="project" value="InterPro"/>
</dbReference>
<feature type="region of interest" description="Disordered" evidence="6">
    <location>
        <begin position="343"/>
        <end position="387"/>
    </location>
</feature>
<evidence type="ECO:0000256" key="1">
    <source>
        <dbReference type="ARBA" id="ARBA00004473"/>
    </source>
</evidence>
<feature type="transmembrane region" description="Helical" evidence="7">
    <location>
        <begin position="502"/>
        <end position="523"/>
    </location>
</feature>
<dbReference type="GO" id="GO:0034992">
    <property type="term" value="C:microtubule organizing center attachment site"/>
    <property type="evidence" value="ECO:0007669"/>
    <property type="project" value="TreeGrafter"/>
</dbReference>
<evidence type="ECO:0000313" key="9">
    <source>
        <dbReference type="EMBL" id="KAH8982615.1"/>
    </source>
</evidence>